<dbReference type="AlphaFoldDB" id="A0A8H7BS38"/>
<dbReference type="GO" id="GO:0003713">
    <property type="term" value="F:transcription coactivator activity"/>
    <property type="evidence" value="ECO:0007669"/>
    <property type="project" value="TreeGrafter"/>
</dbReference>
<keyword evidence="4" id="KW-0862">Zinc</keyword>
<keyword evidence="6" id="KW-0805">Transcription regulation</keyword>
<dbReference type="GO" id="GO:0008270">
    <property type="term" value="F:zinc ion binding"/>
    <property type="evidence" value="ECO:0007669"/>
    <property type="project" value="UniProtKB-KW"/>
</dbReference>
<reference evidence="11" key="1">
    <citation type="submission" date="2020-01" db="EMBL/GenBank/DDBJ databases">
        <title>Genome Sequencing of Three Apophysomyces-Like Fungal Strains Confirms a Novel Fungal Genus in the Mucoromycota with divergent Burkholderia-like Endosymbiotic Bacteria.</title>
        <authorList>
            <person name="Stajich J.E."/>
            <person name="Macias A.M."/>
            <person name="Carter-House D."/>
            <person name="Lovett B."/>
            <person name="Kasson L.R."/>
            <person name="Berry K."/>
            <person name="Grigoriev I."/>
            <person name="Chang Y."/>
            <person name="Spatafora J."/>
            <person name="Kasson M.T."/>
        </authorList>
    </citation>
    <scope>NUCLEOTIDE SEQUENCE</scope>
    <source>
        <strain evidence="11">NRRL A-21654</strain>
    </source>
</reference>
<gene>
    <name evidence="11" type="primary">ATXN7L3</name>
    <name evidence="11" type="ORF">EC973_009574</name>
</gene>
<dbReference type="PANTHER" id="PTHR46367">
    <property type="entry name" value="ATAXIN-7-LIKE PROTEIN 3"/>
    <property type="match status" value="1"/>
</dbReference>
<evidence type="ECO:0000256" key="7">
    <source>
        <dbReference type="ARBA" id="ARBA00023159"/>
    </source>
</evidence>
<comment type="subcellular location">
    <subcellularLocation>
        <location evidence="1 10">Nucleus</location>
    </subcellularLocation>
</comment>
<evidence type="ECO:0000313" key="12">
    <source>
        <dbReference type="Proteomes" id="UP000605846"/>
    </source>
</evidence>
<evidence type="ECO:0000256" key="4">
    <source>
        <dbReference type="ARBA" id="ARBA00022833"/>
    </source>
</evidence>
<organism evidence="11 12">
    <name type="scientific">Apophysomyces ossiformis</name>
    <dbReference type="NCBI Taxonomy" id="679940"/>
    <lineage>
        <taxon>Eukaryota</taxon>
        <taxon>Fungi</taxon>
        <taxon>Fungi incertae sedis</taxon>
        <taxon>Mucoromycota</taxon>
        <taxon>Mucoromycotina</taxon>
        <taxon>Mucoromycetes</taxon>
        <taxon>Mucorales</taxon>
        <taxon>Mucorineae</taxon>
        <taxon>Mucoraceae</taxon>
        <taxon>Apophysomyces</taxon>
    </lineage>
</organism>
<dbReference type="GO" id="GO:0006357">
    <property type="term" value="P:regulation of transcription by RNA polymerase II"/>
    <property type="evidence" value="ECO:0007669"/>
    <property type="project" value="TreeGrafter"/>
</dbReference>
<evidence type="ECO:0000256" key="5">
    <source>
        <dbReference type="ARBA" id="ARBA00022853"/>
    </source>
</evidence>
<evidence type="ECO:0000256" key="10">
    <source>
        <dbReference type="RuleBase" id="RU261113"/>
    </source>
</evidence>
<evidence type="ECO:0000256" key="9">
    <source>
        <dbReference type="ARBA" id="ARBA00023242"/>
    </source>
</evidence>
<evidence type="ECO:0000256" key="8">
    <source>
        <dbReference type="ARBA" id="ARBA00023163"/>
    </source>
</evidence>
<dbReference type="GO" id="GO:0006325">
    <property type="term" value="P:chromatin organization"/>
    <property type="evidence" value="ECO:0007669"/>
    <property type="project" value="UniProtKB-KW"/>
</dbReference>
<comment type="caution">
    <text evidence="11">The sequence shown here is derived from an EMBL/GenBank/DDBJ whole genome shotgun (WGS) entry which is preliminary data.</text>
</comment>
<dbReference type="PANTHER" id="PTHR46367:SF1">
    <property type="entry name" value="ATAXIN-7-LIKE PROTEIN 3"/>
    <property type="match status" value="1"/>
</dbReference>
<evidence type="ECO:0000256" key="1">
    <source>
        <dbReference type="ARBA" id="ARBA00004123"/>
    </source>
</evidence>
<dbReference type="EMBL" id="JABAYA010000096">
    <property type="protein sequence ID" value="KAF7725474.1"/>
    <property type="molecule type" value="Genomic_DNA"/>
</dbReference>
<dbReference type="Pfam" id="PF08209">
    <property type="entry name" value="Sgf11"/>
    <property type="match status" value="1"/>
</dbReference>
<evidence type="ECO:0000256" key="2">
    <source>
        <dbReference type="ARBA" id="ARBA00022723"/>
    </source>
</evidence>
<accession>A0A8H7BS38</accession>
<evidence type="ECO:0000256" key="6">
    <source>
        <dbReference type="ARBA" id="ARBA00023015"/>
    </source>
</evidence>
<feature type="non-terminal residue" evidence="11">
    <location>
        <position position="1"/>
    </location>
</feature>
<proteinExistence type="inferred from homology"/>
<dbReference type="Proteomes" id="UP000605846">
    <property type="component" value="Unassembled WGS sequence"/>
</dbReference>
<keyword evidence="9" id="KW-0539">Nucleus</keyword>
<evidence type="ECO:0000256" key="3">
    <source>
        <dbReference type="ARBA" id="ARBA00022771"/>
    </source>
</evidence>
<dbReference type="GO" id="GO:0000124">
    <property type="term" value="C:SAGA complex"/>
    <property type="evidence" value="ECO:0007669"/>
    <property type="project" value="TreeGrafter"/>
</dbReference>
<dbReference type="GO" id="GO:0071819">
    <property type="term" value="C:DUBm complex"/>
    <property type="evidence" value="ECO:0007669"/>
    <property type="project" value="UniProtKB-ARBA"/>
</dbReference>
<keyword evidence="2" id="KW-0479">Metal-binding</keyword>
<dbReference type="InterPro" id="IPR013246">
    <property type="entry name" value="SAGA_su_Sgf11"/>
</dbReference>
<dbReference type="Gene3D" id="3.30.160.60">
    <property type="entry name" value="Classic Zinc Finger"/>
    <property type="match status" value="1"/>
</dbReference>
<dbReference type="OrthoDB" id="21557at2759"/>
<dbReference type="FunFam" id="3.30.160.60:FF:000118">
    <property type="entry name" value="Ataxin-7-like protein 3"/>
    <property type="match status" value="1"/>
</dbReference>
<evidence type="ECO:0000313" key="11">
    <source>
        <dbReference type="EMBL" id="KAF7725474.1"/>
    </source>
</evidence>
<keyword evidence="8" id="KW-0804">Transcription</keyword>
<name>A0A8H7BS38_9FUNG</name>
<keyword evidence="7 10" id="KW-0010">Activator</keyword>
<keyword evidence="12" id="KW-1185">Reference proteome</keyword>
<comment type="similarity">
    <text evidence="10">Belongs to the SGF11 family.</text>
</comment>
<sequence>YNVGNLPSYECVNCRKTIAASRYAPHLEKCLGLAGRQSSRVATRRQVIHTRLDL</sequence>
<keyword evidence="5" id="KW-0156">Chromatin regulator</keyword>
<keyword evidence="3" id="KW-0863">Zinc-finger</keyword>
<protein>
    <recommendedName>
        <fullName evidence="10">SAGA-associated factor 11</fullName>
    </recommendedName>
</protein>
<dbReference type="InterPro" id="IPR051078">
    <property type="entry name" value="SGF11"/>
</dbReference>